<evidence type="ECO:0000313" key="1">
    <source>
        <dbReference type="EMBL" id="KAJ6990543.1"/>
    </source>
</evidence>
<gene>
    <name evidence="1" type="ORF">NC653_018951</name>
</gene>
<evidence type="ECO:0000313" key="2">
    <source>
        <dbReference type="Proteomes" id="UP001164929"/>
    </source>
</evidence>
<dbReference type="Proteomes" id="UP001164929">
    <property type="component" value="Chromosome 7"/>
</dbReference>
<proteinExistence type="predicted"/>
<dbReference type="AlphaFoldDB" id="A0AAD6VWG3"/>
<comment type="caution">
    <text evidence="1">The sequence shown here is derived from an EMBL/GenBank/DDBJ whole genome shotgun (WGS) entry which is preliminary data.</text>
</comment>
<dbReference type="EMBL" id="JAQIZT010000007">
    <property type="protein sequence ID" value="KAJ6990543.1"/>
    <property type="molecule type" value="Genomic_DNA"/>
</dbReference>
<organism evidence="1 2">
    <name type="scientific">Populus alba x Populus x berolinensis</name>
    <dbReference type="NCBI Taxonomy" id="444605"/>
    <lineage>
        <taxon>Eukaryota</taxon>
        <taxon>Viridiplantae</taxon>
        <taxon>Streptophyta</taxon>
        <taxon>Embryophyta</taxon>
        <taxon>Tracheophyta</taxon>
        <taxon>Spermatophyta</taxon>
        <taxon>Magnoliopsida</taxon>
        <taxon>eudicotyledons</taxon>
        <taxon>Gunneridae</taxon>
        <taxon>Pentapetalae</taxon>
        <taxon>rosids</taxon>
        <taxon>fabids</taxon>
        <taxon>Malpighiales</taxon>
        <taxon>Salicaceae</taxon>
        <taxon>Saliceae</taxon>
        <taxon>Populus</taxon>
    </lineage>
</organism>
<sequence length="38" mass="4154">MLDMTDAEKPLLLLTAGRGEAAITKKKTSAHGLEDWQL</sequence>
<name>A0AAD6VWG3_9ROSI</name>
<accession>A0AAD6VWG3</accession>
<protein>
    <submittedName>
        <fullName evidence="1">Uncharacterized protein</fullName>
    </submittedName>
</protein>
<reference evidence="1" key="1">
    <citation type="journal article" date="2023" name="Mol. Ecol. Resour.">
        <title>Chromosome-level genome assembly of a triploid poplar Populus alba 'Berolinensis'.</title>
        <authorList>
            <person name="Chen S."/>
            <person name="Yu Y."/>
            <person name="Wang X."/>
            <person name="Wang S."/>
            <person name="Zhang T."/>
            <person name="Zhou Y."/>
            <person name="He R."/>
            <person name="Meng N."/>
            <person name="Wang Y."/>
            <person name="Liu W."/>
            <person name="Liu Z."/>
            <person name="Liu J."/>
            <person name="Guo Q."/>
            <person name="Huang H."/>
            <person name="Sederoff R.R."/>
            <person name="Wang G."/>
            <person name="Qu G."/>
            <person name="Chen S."/>
        </authorList>
    </citation>
    <scope>NUCLEOTIDE SEQUENCE</scope>
    <source>
        <strain evidence="1">SC-2020</strain>
    </source>
</reference>
<keyword evidence="2" id="KW-1185">Reference proteome</keyword>